<gene>
    <name evidence="4" type="ORF">GCM10007420_16420</name>
</gene>
<reference evidence="5" key="1">
    <citation type="journal article" date="2019" name="Int. J. Syst. Evol. Microbiol.">
        <title>The Global Catalogue of Microorganisms (GCM) 10K type strain sequencing project: providing services to taxonomists for standard genome sequencing and annotation.</title>
        <authorList>
            <consortium name="The Broad Institute Genomics Platform"/>
            <consortium name="The Broad Institute Genome Sequencing Center for Infectious Disease"/>
            <person name="Wu L."/>
            <person name="Ma J."/>
        </authorList>
    </citation>
    <scope>NUCLEOTIDE SEQUENCE [LARGE SCALE GENOMIC DNA]</scope>
    <source>
        <strain evidence="5">CGMCC 1.12766</strain>
    </source>
</reference>
<name>A0ABQ1XR83_9PROT</name>
<dbReference type="InterPro" id="IPR025263">
    <property type="entry name" value="YhdP_central"/>
</dbReference>
<keyword evidence="2" id="KW-0472">Membrane</keyword>
<feature type="transmembrane region" description="Helical" evidence="2">
    <location>
        <begin position="9"/>
        <end position="33"/>
    </location>
</feature>
<dbReference type="Pfam" id="PF13116">
    <property type="entry name" value="YhdP"/>
    <property type="match status" value="1"/>
</dbReference>
<sequence>MLVRSARLFLIYTLEAIAVLMALAIFAAAALLWRLASGPVDVDAVVAGLRPAIATALGGEEARYGRASVRYAPDSRALVVDMRQLEVDGADGQVLATAEQVELALALDQLVIGRIRPVEINAVGGVFTVRRDAAGVVSASLGGRTAHADAAGNEGAAGAVLGRLQRARISGAELRVEDMISGLSVRFADAELELERAGRALQVSARAGLLAPAGPVPVTVELETGANFEAMFLAFSAQGLVPATLGNLQGGWGRLGAFDLPLDVDLVLDASRTDGLRAVELRLDAGNGVFRSADGALPIASGHVSASLDAAGGELELRALEFDSERLRLDASGRLYGFAGYDNLLPSRARYELELGEGALVLPDTLPGPFAWSRGTFSGRLDTQSPELFIDSAEAEFLDIIARFSGRLGLDETVEGRRPAIRIEGAVDGVVRKNAVLALWPVDFALGGRDWVEANILAGEARNLRADIDIPAEAFNAGMLDDEDLMVSFDFSNATARYISTMTPLTGLSGSAVVRGNSLSLTGRSGQIDALEIDTVTVDIPRFNPRGAPARFGGEGRGALPGLVALLDQPPLNLASDYGFDPATLEGEGAVRFEITRPMLRNVPYEDIGFDVSGRFTGVAAPAGLGDVRIADGDISFQADSAGLEASGNVRIGRSQARMEWRERFQVPEGELGTRVRIVSNADARDLDLAGIPARGIIDGQIGLDATFTGNGFDFSRYVVMGDLTDAALILPENLWTKPRGTPAALEMIAGRSSTGGLDISRLAVLGDDVDIRGQAELAADGLLLSAAFERVIVGGRSDLSISAGRPDGSDGALDIRISGRFLDASDLIANLVSGGLFSGEGAGAISLVADIDTVQAGRVRYGAVGLALEADALGLQRLNLQAALPRGQVSLAVAPQPDGMRLLSASSADAGAVLSTLGGFGTITGGTMELEGVLPPAGMPGGVQGRLLASGFRLEQMPLLARILAAGSLEGLGSLFSGQGIDFERLEVEYAFANGLLEMREGRVAGPSLGLTWTGVVDTAGERMNVSGTILPSYGLNSVLGNLPVVGELLTSRRGEGVVGVTFTVEGQFDATRVTANPLSALAPGVFRRMFEGTSALRELDALEARRREEAAAAPVDETMAPAEAAQEGEGGEQR</sequence>
<evidence type="ECO:0000256" key="2">
    <source>
        <dbReference type="SAM" id="Phobius"/>
    </source>
</evidence>
<keyword evidence="5" id="KW-1185">Reference proteome</keyword>
<keyword evidence="2" id="KW-0812">Transmembrane</keyword>
<protein>
    <recommendedName>
        <fullName evidence="3">YhdP central domain-containing protein</fullName>
    </recommendedName>
</protein>
<feature type="domain" description="YhdP central" evidence="3">
    <location>
        <begin position="311"/>
        <end position="893"/>
    </location>
</feature>
<dbReference type="Proteomes" id="UP000648722">
    <property type="component" value="Unassembled WGS sequence"/>
</dbReference>
<feature type="region of interest" description="Disordered" evidence="1">
    <location>
        <begin position="1109"/>
        <end position="1136"/>
    </location>
</feature>
<dbReference type="RefSeq" id="WP_188452084.1">
    <property type="nucleotide sequence ID" value="NZ_BMFS01000006.1"/>
</dbReference>
<organism evidence="4 5">
    <name type="scientific">Glycocaulis albus</name>
    <dbReference type="NCBI Taxonomy" id="1382801"/>
    <lineage>
        <taxon>Bacteria</taxon>
        <taxon>Pseudomonadati</taxon>
        <taxon>Pseudomonadota</taxon>
        <taxon>Alphaproteobacteria</taxon>
        <taxon>Maricaulales</taxon>
        <taxon>Maricaulaceae</taxon>
        <taxon>Glycocaulis</taxon>
    </lineage>
</organism>
<dbReference type="EMBL" id="BMFS01000006">
    <property type="protein sequence ID" value="GGH01096.1"/>
    <property type="molecule type" value="Genomic_DNA"/>
</dbReference>
<comment type="caution">
    <text evidence="4">The sequence shown here is derived from an EMBL/GenBank/DDBJ whole genome shotgun (WGS) entry which is preliminary data.</text>
</comment>
<evidence type="ECO:0000313" key="5">
    <source>
        <dbReference type="Proteomes" id="UP000648722"/>
    </source>
</evidence>
<proteinExistence type="predicted"/>
<keyword evidence="2" id="KW-1133">Transmembrane helix</keyword>
<evidence type="ECO:0000313" key="4">
    <source>
        <dbReference type="EMBL" id="GGH01096.1"/>
    </source>
</evidence>
<evidence type="ECO:0000256" key="1">
    <source>
        <dbReference type="SAM" id="MobiDB-lite"/>
    </source>
</evidence>
<accession>A0ABQ1XR83</accession>
<evidence type="ECO:0000259" key="3">
    <source>
        <dbReference type="Pfam" id="PF13116"/>
    </source>
</evidence>